<dbReference type="STRING" id="68570.DC74_1222"/>
<dbReference type="GO" id="GO:0046872">
    <property type="term" value="F:metal ion binding"/>
    <property type="evidence" value="ECO:0007669"/>
    <property type="project" value="UniProtKB-KW"/>
</dbReference>
<keyword evidence="5 12" id="KW-0808">Transferase</keyword>
<dbReference type="PANTHER" id="PTHR30040:SF2">
    <property type="entry name" value="FAD:PROTEIN FMN TRANSFERASE"/>
    <property type="match status" value="1"/>
</dbReference>
<dbReference type="InterPro" id="IPR024932">
    <property type="entry name" value="ApbE"/>
</dbReference>
<dbReference type="GO" id="GO:0016740">
    <property type="term" value="F:transferase activity"/>
    <property type="evidence" value="ECO:0007669"/>
    <property type="project" value="UniProtKB-KW"/>
</dbReference>
<evidence type="ECO:0000256" key="7">
    <source>
        <dbReference type="ARBA" id="ARBA00022827"/>
    </source>
</evidence>
<dbReference type="EMBL" id="BHXC01000006">
    <property type="protein sequence ID" value="GCB89352.1"/>
    <property type="molecule type" value="Genomic_DNA"/>
</dbReference>
<dbReference type="InterPro" id="IPR003374">
    <property type="entry name" value="ApbE-like_sf"/>
</dbReference>
<evidence type="ECO:0000256" key="3">
    <source>
        <dbReference type="ARBA" id="ARBA00016337"/>
    </source>
</evidence>
<evidence type="ECO:0000256" key="6">
    <source>
        <dbReference type="ARBA" id="ARBA00022723"/>
    </source>
</evidence>
<evidence type="ECO:0000313" key="12">
    <source>
        <dbReference type="EMBL" id="GCB89352.1"/>
    </source>
</evidence>
<comment type="catalytic activity">
    <reaction evidence="10">
        <text>L-threonyl-[protein] + FAD = FMN-L-threonyl-[protein] + AMP + H(+)</text>
        <dbReference type="Rhea" id="RHEA:36847"/>
        <dbReference type="Rhea" id="RHEA-COMP:11060"/>
        <dbReference type="Rhea" id="RHEA-COMP:11061"/>
        <dbReference type="ChEBI" id="CHEBI:15378"/>
        <dbReference type="ChEBI" id="CHEBI:30013"/>
        <dbReference type="ChEBI" id="CHEBI:57692"/>
        <dbReference type="ChEBI" id="CHEBI:74257"/>
        <dbReference type="ChEBI" id="CHEBI:456215"/>
        <dbReference type="EC" id="2.7.1.180"/>
    </reaction>
</comment>
<dbReference type="PANTHER" id="PTHR30040">
    <property type="entry name" value="THIAMINE BIOSYNTHESIS LIPOPROTEIN APBE"/>
    <property type="match status" value="1"/>
</dbReference>
<keyword evidence="4" id="KW-0285">Flavoprotein</keyword>
<protein>
    <recommendedName>
        <fullName evidence="3">FAD:protein FMN transferase</fullName>
        <ecNumber evidence="2">2.7.1.180</ecNumber>
    </recommendedName>
    <alternativeName>
        <fullName evidence="9">Flavin transferase</fullName>
    </alternativeName>
</protein>
<keyword evidence="7" id="KW-0274">FAD</keyword>
<dbReference type="SUPFAM" id="SSF143631">
    <property type="entry name" value="ApbE-like"/>
    <property type="match status" value="1"/>
</dbReference>
<feature type="compositionally biased region" description="Basic and acidic residues" evidence="11">
    <location>
        <begin position="257"/>
        <end position="267"/>
    </location>
</feature>
<keyword evidence="6" id="KW-0479">Metal-binding</keyword>
<keyword evidence="8" id="KW-0460">Magnesium</keyword>
<name>A0A059VWI3_STRNR</name>
<evidence type="ECO:0000313" key="13">
    <source>
        <dbReference type="Proteomes" id="UP000288351"/>
    </source>
</evidence>
<evidence type="ECO:0000256" key="1">
    <source>
        <dbReference type="ARBA" id="ARBA00001946"/>
    </source>
</evidence>
<dbReference type="Pfam" id="PF02424">
    <property type="entry name" value="ApbE"/>
    <property type="match status" value="2"/>
</dbReference>
<accession>A0A059VWI3</accession>
<dbReference type="AlphaFoldDB" id="A0A059VWI3"/>
<sequence length="267" mass="28177">MSEPRRGLRHVERAMGTVFSFDVRDARTTAVESALCEAVAWLHHVDAVFSTYRPDSAVSRLARGALRLADCPAEVREVLALCERVGRTTDGWFSVTVGGSLDPTGLVKGWAVERAADLLRAAGAHHTCVNGGGDLQLSGEAAPGLPWRIGVAHPLRPGHLCTVVTGRDLAVATSGTAERGPHVLDPRTGAPATRLASLTVVGRSLTLTDAYATAAFAMGPDARDWLTALDDHEGFAVAPDGSTWHTRGFPGTVTTPRRADDRTATAS</sequence>
<evidence type="ECO:0000256" key="5">
    <source>
        <dbReference type="ARBA" id="ARBA00022679"/>
    </source>
</evidence>
<comment type="cofactor">
    <cofactor evidence="1">
        <name>Mg(2+)</name>
        <dbReference type="ChEBI" id="CHEBI:18420"/>
    </cofactor>
</comment>
<evidence type="ECO:0000256" key="10">
    <source>
        <dbReference type="ARBA" id="ARBA00048540"/>
    </source>
</evidence>
<gene>
    <name evidence="12" type="ORF">SALB_02026</name>
</gene>
<dbReference type="Gene3D" id="3.10.520.10">
    <property type="entry name" value="ApbE-like domains"/>
    <property type="match status" value="2"/>
</dbReference>
<dbReference type="Proteomes" id="UP000288351">
    <property type="component" value="Unassembled WGS sequence"/>
</dbReference>
<evidence type="ECO:0000256" key="4">
    <source>
        <dbReference type="ARBA" id="ARBA00022630"/>
    </source>
</evidence>
<feature type="region of interest" description="Disordered" evidence="11">
    <location>
        <begin position="246"/>
        <end position="267"/>
    </location>
</feature>
<organism evidence="12 13">
    <name type="scientific">Streptomyces noursei</name>
    <name type="common">Streptomyces albulus</name>
    <dbReference type="NCBI Taxonomy" id="1971"/>
    <lineage>
        <taxon>Bacteria</taxon>
        <taxon>Bacillati</taxon>
        <taxon>Actinomycetota</taxon>
        <taxon>Actinomycetes</taxon>
        <taxon>Kitasatosporales</taxon>
        <taxon>Streptomycetaceae</taxon>
        <taxon>Streptomyces</taxon>
    </lineage>
</organism>
<dbReference type="eggNOG" id="COG1477">
    <property type="taxonomic scope" value="Bacteria"/>
</dbReference>
<evidence type="ECO:0000256" key="8">
    <source>
        <dbReference type="ARBA" id="ARBA00022842"/>
    </source>
</evidence>
<comment type="caution">
    <text evidence="12">The sequence shown here is derived from an EMBL/GenBank/DDBJ whole genome shotgun (WGS) entry which is preliminary data.</text>
</comment>
<evidence type="ECO:0000256" key="11">
    <source>
        <dbReference type="SAM" id="MobiDB-lite"/>
    </source>
</evidence>
<reference evidence="12 13" key="1">
    <citation type="journal article" date="2019" name="Microbiol. Resour. Announc.">
        <title>Draft Genome Sequence of the Most Traditional epsilon-Poly-l-Lysine Producer, Streptomyces albulus NBRC14147.</title>
        <authorList>
            <person name="Yamanaka K."/>
            <person name="Hamano Y."/>
        </authorList>
    </citation>
    <scope>NUCLEOTIDE SEQUENCE [LARGE SCALE GENOMIC DNA]</scope>
    <source>
        <strain evidence="12 13">NBRC 14147</strain>
    </source>
</reference>
<evidence type="ECO:0000256" key="9">
    <source>
        <dbReference type="ARBA" id="ARBA00031306"/>
    </source>
</evidence>
<dbReference type="EC" id="2.7.1.180" evidence="2"/>
<evidence type="ECO:0000256" key="2">
    <source>
        <dbReference type="ARBA" id="ARBA00011955"/>
    </source>
</evidence>
<proteinExistence type="predicted"/>